<protein>
    <recommendedName>
        <fullName evidence="1">ATPase AAA-type core domain-containing protein</fullName>
    </recommendedName>
</protein>
<organism evidence="2 3">
    <name type="scientific">Acidovorax carolinensis</name>
    <dbReference type="NCBI Taxonomy" id="553814"/>
    <lineage>
        <taxon>Bacteria</taxon>
        <taxon>Pseudomonadati</taxon>
        <taxon>Pseudomonadota</taxon>
        <taxon>Betaproteobacteria</taxon>
        <taxon>Burkholderiales</taxon>
        <taxon>Comamonadaceae</taxon>
        <taxon>Acidovorax</taxon>
    </lineage>
</organism>
<gene>
    <name evidence="2" type="ORF">CBP34_06505</name>
</gene>
<dbReference type="PANTHER" id="PTHR43581">
    <property type="entry name" value="ATP/GTP PHOSPHATASE"/>
    <property type="match status" value="1"/>
</dbReference>
<dbReference type="GO" id="GO:0016887">
    <property type="term" value="F:ATP hydrolysis activity"/>
    <property type="evidence" value="ECO:0007669"/>
    <property type="project" value="InterPro"/>
</dbReference>
<dbReference type="InterPro" id="IPR003959">
    <property type="entry name" value="ATPase_AAA_core"/>
</dbReference>
<dbReference type="GO" id="GO:0005524">
    <property type="term" value="F:ATP binding"/>
    <property type="evidence" value="ECO:0007669"/>
    <property type="project" value="InterPro"/>
</dbReference>
<keyword evidence="3" id="KW-1185">Reference proteome</keyword>
<dbReference type="InterPro" id="IPR027417">
    <property type="entry name" value="P-loop_NTPase"/>
</dbReference>
<evidence type="ECO:0000313" key="3">
    <source>
        <dbReference type="Proteomes" id="UP000194432"/>
    </source>
</evidence>
<proteinExistence type="predicted"/>
<evidence type="ECO:0000313" key="2">
    <source>
        <dbReference type="EMBL" id="ART51385.1"/>
    </source>
</evidence>
<dbReference type="PIRSF" id="PIRSF029347">
    <property type="entry name" value="RecF"/>
    <property type="match status" value="1"/>
</dbReference>
<dbReference type="Pfam" id="PF13304">
    <property type="entry name" value="AAA_21"/>
    <property type="match status" value="1"/>
</dbReference>
<dbReference type="EMBL" id="CP021361">
    <property type="protein sequence ID" value="ART51385.1"/>
    <property type="molecule type" value="Genomic_DNA"/>
</dbReference>
<dbReference type="RefSeq" id="WP_094097621.1">
    <property type="nucleotide sequence ID" value="NZ_CP021361.1"/>
</dbReference>
<dbReference type="PANTHER" id="PTHR43581:SF4">
    <property type="entry name" value="ATP_GTP PHOSPHATASE"/>
    <property type="match status" value="1"/>
</dbReference>
<evidence type="ECO:0000259" key="1">
    <source>
        <dbReference type="Pfam" id="PF13304"/>
    </source>
</evidence>
<reference evidence="2 3" key="1">
    <citation type="submission" date="2017-05" db="EMBL/GenBank/DDBJ databases">
        <title>Polyphasic characterization of four soil-derived phenanthrene-degrading Acidovorax strains and proposal of Acidovorax phenanthrenivorans sp. nov.</title>
        <authorList>
            <person name="Singleton D.R."/>
            <person name="Lee J."/>
            <person name="Dickey A.N."/>
            <person name="Stroud A."/>
            <person name="Scholl E.H."/>
            <person name="Wright F.A."/>
            <person name="Aitken M.D."/>
        </authorList>
    </citation>
    <scope>NUCLEOTIDE SEQUENCE [LARGE SCALE GENOMIC DNA]</scope>
    <source>
        <strain evidence="2">NA3</strain>
    </source>
</reference>
<feature type="domain" description="ATPase AAA-type core" evidence="1">
    <location>
        <begin position="24"/>
        <end position="326"/>
    </location>
</feature>
<dbReference type="InterPro" id="IPR014555">
    <property type="entry name" value="RecF-like"/>
</dbReference>
<dbReference type="Proteomes" id="UP000194432">
    <property type="component" value="Chromosome 1"/>
</dbReference>
<dbReference type="AlphaFoldDB" id="A0A240U0K3"/>
<accession>A0A240U0K3</accession>
<name>A0A240U0K3_9BURK</name>
<dbReference type="Gene3D" id="3.40.50.300">
    <property type="entry name" value="P-loop containing nucleotide triphosphate hydrolases"/>
    <property type="match status" value="2"/>
</dbReference>
<dbReference type="SUPFAM" id="SSF52540">
    <property type="entry name" value="P-loop containing nucleoside triphosphate hydrolases"/>
    <property type="match status" value="1"/>
</dbReference>
<dbReference type="KEGG" id="acin:CBP34_06505"/>
<sequence>MLDSLLIKNFRSLEHLEVPALGRVNLMVGKNNSGKSTVLEALRLYAGNAQRPLLEAIAQEHDERYRVRESEALDAESLLPFQDFFPGRSFPMDDTAIEIGSGTSEDDRLQISHAMMEESIGEPELLEGELINRIRRRYIQKFEADLFPGELQQVILVRKGERLFPPVKLLNGARRSSAYDATSVPCSFIPTQFISMDELADEWDRIVFTEQEAVVKKALLVIEPDFDNLTFVRADGYSPSGVRTRPSRTAMVKLKGVDRPVPLNSMGDGMLRVLQLALKLFAAKGGFLLIDEFENGLHYSVQEKVWGLLFEVAERHNIQIFATTHSWDCIESFTKVAVARTETDGVLFRLGRSVRTSDQGRVIATVFDEAALQNITQQDVEVR</sequence>
<dbReference type="InterPro" id="IPR051396">
    <property type="entry name" value="Bact_Antivir_Def_Nuclease"/>
</dbReference>